<reference evidence="2 3" key="1">
    <citation type="journal article" date="2021" name="bioRxiv">
        <title>Unraveling nitrogen, sulfur and carbon metabolic pathways and microbial community transcriptional responses to substrate deprivation and toxicity stresses in a bioreactor mimicking anoxic brackish coastal sediment conditions.</title>
        <authorList>
            <person name="Martins P.D."/>
            <person name="Echeveste M.J."/>
            <person name="Arshad A."/>
            <person name="Kurth J."/>
            <person name="Ouboter H."/>
            <person name="Jetten M.S.M."/>
            <person name="Welte C.U."/>
        </authorList>
    </citation>
    <scope>NUCLEOTIDE SEQUENCE [LARGE SCALE GENOMIC DNA]</scope>
    <source>
        <strain evidence="2">MAG_38</strain>
    </source>
</reference>
<evidence type="ECO:0000313" key="2">
    <source>
        <dbReference type="EMBL" id="MBZ0159604.1"/>
    </source>
</evidence>
<dbReference type="Proteomes" id="UP001197609">
    <property type="component" value="Unassembled WGS sequence"/>
</dbReference>
<proteinExistence type="predicted"/>
<feature type="transmembrane region" description="Helical" evidence="1">
    <location>
        <begin position="45"/>
        <end position="62"/>
    </location>
</feature>
<feature type="transmembrane region" description="Helical" evidence="1">
    <location>
        <begin position="74"/>
        <end position="97"/>
    </location>
</feature>
<gene>
    <name evidence="2" type="ORF">K8G79_05650</name>
</gene>
<keyword evidence="1" id="KW-1133">Transmembrane helix</keyword>
<accession>A0AAJ1AHN5</accession>
<dbReference type="EMBL" id="JAIOIU010000065">
    <property type="protein sequence ID" value="MBZ0159604.1"/>
    <property type="molecule type" value="Genomic_DNA"/>
</dbReference>
<keyword evidence="1" id="KW-0812">Transmembrane</keyword>
<protein>
    <submittedName>
        <fullName evidence="2">Uncharacterized protein</fullName>
    </submittedName>
</protein>
<name>A0AAJ1AHN5_9BACT</name>
<evidence type="ECO:0000313" key="3">
    <source>
        <dbReference type="Proteomes" id="UP001197609"/>
    </source>
</evidence>
<evidence type="ECO:0000256" key="1">
    <source>
        <dbReference type="SAM" id="Phobius"/>
    </source>
</evidence>
<feature type="transmembrane region" description="Helical" evidence="1">
    <location>
        <begin position="158"/>
        <end position="174"/>
    </location>
</feature>
<organism evidence="2 3">
    <name type="scientific">Candidatus Methylomirabilis tolerans</name>
    <dbReference type="NCBI Taxonomy" id="3123416"/>
    <lineage>
        <taxon>Bacteria</taxon>
        <taxon>Candidatus Methylomirabilota</taxon>
        <taxon>Candidatus Methylomirabilia</taxon>
        <taxon>Candidatus Methylomirabilales</taxon>
        <taxon>Candidatus Methylomirabilaceae</taxon>
        <taxon>Candidatus Methylomirabilis</taxon>
    </lineage>
</organism>
<keyword evidence="1" id="KW-0472">Membrane</keyword>
<feature type="transmembrane region" description="Helical" evidence="1">
    <location>
        <begin position="20"/>
        <end position="39"/>
    </location>
</feature>
<dbReference type="AlphaFoldDB" id="A0AAJ1AHN5"/>
<feature type="transmembrane region" description="Helical" evidence="1">
    <location>
        <begin position="117"/>
        <end position="137"/>
    </location>
</feature>
<feature type="transmembrane region" description="Helical" evidence="1">
    <location>
        <begin position="260"/>
        <end position="279"/>
    </location>
</feature>
<comment type="caution">
    <text evidence="2">The sequence shown here is derived from an EMBL/GenBank/DDBJ whole genome shotgun (WGS) entry which is preliminary data.</text>
</comment>
<feature type="transmembrane region" description="Helical" evidence="1">
    <location>
        <begin position="215"/>
        <end position="232"/>
    </location>
</feature>
<sequence length="284" mass="31520">MNNLFRPAVETKRNWSNLPVVFPLLIYAFGVALAFVSRTNFEGDLWLIVVHLAAAAALYYLWSRGQWGEARFESFGAVALLAGLFYRLIGIVDILSYGSRFDEWPTSVSSSEAWWDIIRGEALTQVSLILVVFSWHWSIGRHAVRTSFLAASKQQGKAYWIVWALYVLAMTLEITKQRFNLEYGSANQVIGVFYLSGVAATLVIANTRPGNKSRILWAAGLGLPLSLMAIGSSMKQNIIIPLLPAGILLWLASKKLGAKLAILTAAILFTAYLQAYVSFARPIR</sequence>
<feature type="transmembrane region" description="Helical" evidence="1">
    <location>
        <begin position="186"/>
        <end position="203"/>
    </location>
</feature>